<dbReference type="Pfam" id="PF13614">
    <property type="entry name" value="AAA_31"/>
    <property type="match status" value="1"/>
</dbReference>
<evidence type="ECO:0000313" key="3">
    <source>
        <dbReference type="Proteomes" id="UP000094056"/>
    </source>
</evidence>
<dbReference type="SUPFAM" id="SSF52540">
    <property type="entry name" value="P-loop containing nucleoside triphosphate hydrolases"/>
    <property type="match status" value="1"/>
</dbReference>
<dbReference type="CDD" id="cd02042">
    <property type="entry name" value="ParAB_family"/>
    <property type="match status" value="1"/>
</dbReference>
<dbReference type="PANTHER" id="PTHR13696:SF52">
    <property type="entry name" value="PARA FAMILY PROTEIN CT_582"/>
    <property type="match status" value="1"/>
</dbReference>
<dbReference type="FunFam" id="3.40.50.300:FF:000285">
    <property type="entry name" value="Sporulation initiation inhibitor Soj"/>
    <property type="match status" value="1"/>
</dbReference>
<evidence type="ECO:0000313" key="2">
    <source>
        <dbReference type="EMBL" id="ODS31984.1"/>
    </source>
</evidence>
<name>A0A1E3XAI8_9BACT</name>
<dbReference type="PATRIC" id="fig|1872076.5.peg.3449"/>
<protein>
    <submittedName>
        <fullName evidence="2">Chromosome partitioning protein ParA</fullName>
    </submittedName>
</protein>
<dbReference type="InterPro" id="IPR050678">
    <property type="entry name" value="DNA_Partitioning_ATPase"/>
</dbReference>
<gene>
    <name evidence="2" type="primary">parA_1</name>
    <name evidence="2" type="ORF">SCARUB_02913</name>
</gene>
<dbReference type="InterPro" id="IPR025669">
    <property type="entry name" value="AAA_dom"/>
</dbReference>
<reference evidence="2 3" key="1">
    <citation type="submission" date="2016-07" db="EMBL/GenBank/DDBJ databases">
        <title>Draft genome of Scalindua rubra, obtained from a brine-seawater interface in the Red Sea, sheds light on salt adaptation in anammox bacteria.</title>
        <authorList>
            <person name="Speth D.R."/>
            <person name="Lagkouvardos I."/>
            <person name="Wang Y."/>
            <person name="Qian P.-Y."/>
            <person name="Dutilh B.E."/>
            <person name="Jetten M.S."/>
        </authorList>
    </citation>
    <scope>NUCLEOTIDE SEQUENCE [LARGE SCALE GENOMIC DNA]</scope>
    <source>
        <strain evidence="2">BSI-1</strain>
    </source>
</reference>
<dbReference type="InterPro" id="IPR027417">
    <property type="entry name" value="P-loop_NTPase"/>
</dbReference>
<evidence type="ECO:0000259" key="1">
    <source>
        <dbReference type="Pfam" id="PF13614"/>
    </source>
</evidence>
<dbReference type="PANTHER" id="PTHR13696">
    <property type="entry name" value="P-LOOP CONTAINING NUCLEOSIDE TRIPHOSPHATE HYDROLASE"/>
    <property type="match status" value="1"/>
</dbReference>
<dbReference type="Gene3D" id="3.40.50.300">
    <property type="entry name" value="P-loop containing nucleotide triphosphate hydrolases"/>
    <property type="match status" value="1"/>
</dbReference>
<proteinExistence type="predicted"/>
<organism evidence="2 3">
    <name type="scientific">Candidatus Scalindua rubra</name>
    <dbReference type="NCBI Taxonomy" id="1872076"/>
    <lineage>
        <taxon>Bacteria</taxon>
        <taxon>Pseudomonadati</taxon>
        <taxon>Planctomycetota</taxon>
        <taxon>Candidatus Brocadiia</taxon>
        <taxon>Candidatus Brocadiales</taxon>
        <taxon>Candidatus Scalinduaceae</taxon>
        <taxon>Candidatus Scalindua</taxon>
    </lineage>
</organism>
<accession>A0A1E3XAI8</accession>
<feature type="domain" description="AAA" evidence="1">
    <location>
        <begin position="2"/>
        <end position="149"/>
    </location>
</feature>
<dbReference type="Proteomes" id="UP000094056">
    <property type="component" value="Unassembled WGS sequence"/>
</dbReference>
<dbReference type="AlphaFoldDB" id="A0A1E3XAI8"/>
<dbReference type="EMBL" id="MAYW01000084">
    <property type="protein sequence ID" value="ODS31984.1"/>
    <property type="molecule type" value="Genomic_DNA"/>
</dbReference>
<sequence>MGKKVLLIDLDPQSNLSIHLGINVHGKESSIYQIISGKKKPRDVLKKTAIKGLDLIPSDIDLASAEIELVNMVGRETIIKFYLEKLLSKYDYVLIDCPPSLGLLTLNALTVVREIFIPLQTEFFALQGVSKLLQTFEVIKKRLNNTLSITGIIPCMYDSRTKLGHAVLDKIKEYFDDKVFGTIIRKNVKLSESPSHGIPIALYAPESNGARDYEALSKEIIAQEEKMFDTTVEKISQVKEPVLQ</sequence>
<comment type="caution">
    <text evidence="2">The sequence shown here is derived from an EMBL/GenBank/DDBJ whole genome shotgun (WGS) entry which is preliminary data.</text>
</comment>